<feature type="region of interest" description="Disordered" evidence="1">
    <location>
        <begin position="1"/>
        <end position="41"/>
    </location>
</feature>
<sequence>MTETQKTGFPRKQESGVSGLEKPFFPISFRTDRPRFPPARE</sequence>
<evidence type="ECO:0000313" key="3">
    <source>
        <dbReference type="Proteomes" id="UP000182715"/>
    </source>
</evidence>
<dbReference type="AlphaFoldDB" id="A0A0H5QC92"/>
<organism evidence="2 3">
    <name type="scientific">Neisseria meningitidis serogroup B</name>
    <dbReference type="NCBI Taxonomy" id="491"/>
    <lineage>
        <taxon>Bacteria</taxon>
        <taxon>Pseudomonadati</taxon>
        <taxon>Pseudomonadota</taxon>
        <taxon>Betaproteobacteria</taxon>
        <taxon>Neisseriales</taxon>
        <taxon>Neisseriaceae</taxon>
        <taxon>Neisseria</taxon>
    </lineage>
</organism>
<accession>A0A0H5QC92</accession>
<evidence type="ECO:0000256" key="1">
    <source>
        <dbReference type="SAM" id="MobiDB-lite"/>
    </source>
</evidence>
<dbReference type="EMBL" id="CVTF01000079">
    <property type="protein sequence ID" value="CRY99637.1"/>
    <property type="molecule type" value="Genomic_DNA"/>
</dbReference>
<feature type="compositionally biased region" description="Basic and acidic residues" evidence="1">
    <location>
        <begin position="30"/>
        <end position="41"/>
    </location>
</feature>
<reference evidence="2 3" key="1">
    <citation type="submission" date="2014-11" db="EMBL/GenBank/DDBJ databases">
        <authorList>
            <person name="Diene M.Seydina."/>
        </authorList>
    </citation>
    <scope>NUCLEOTIDE SEQUENCE [LARGE SCALE GENOMIC DNA]</scope>
    <source>
        <strain evidence="2 3">Neisseria meningitidis CHUV</strain>
    </source>
</reference>
<proteinExistence type="predicted"/>
<name>A0A0H5QC92_NEIMI</name>
<protein>
    <submittedName>
        <fullName evidence="2">PilS cassette</fullName>
    </submittedName>
</protein>
<evidence type="ECO:0000313" key="2">
    <source>
        <dbReference type="EMBL" id="CRY99637.1"/>
    </source>
</evidence>
<dbReference type="Proteomes" id="UP000182715">
    <property type="component" value="Unassembled WGS sequence"/>
</dbReference>